<sequence>MARQSVPPADSWTSTEAGSHLRGRRSRDTRPEVALRHAVHRLGLRYRLQRRVAPRCTADFVLPRHHVAVFVDGCFWHGCPVHGPKSFRGPNASLWTAKIETNRARDLRNTKAAADAGWSVVRIWECEVRSSAEQAALRVAAACPSEPD</sequence>
<organism evidence="8">
    <name type="scientific">Streptomyces sp. gb1(2016)</name>
    <dbReference type="NCBI Taxonomy" id="1828321"/>
    <lineage>
        <taxon>Bacteria</taxon>
        <taxon>Bacillati</taxon>
        <taxon>Actinomycetota</taxon>
        <taxon>Actinomycetes</taxon>
        <taxon>Kitasatosporales</taxon>
        <taxon>Streptomycetaceae</taxon>
        <taxon>Streptomyces</taxon>
    </lineage>
</organism>
<dbReference type="GO" id="GO:0004519">
    <property type="term" value="F:endonuclease activity"/>
    <property type="evidence" value="ECO:0007669"/>
    <property type="project" value="UniProtKB-KW"/>
</dbReference>
<dbReference type="InterPro" id="IPR011335">
    <property type="entry name" value="Restrct_endonuc-II-like"/>
</dbReference>
<keyword evidence="1" id="KW-0540">Nuclease</keyword>
<dbReference type="InterPro" id="IPR004603">
    <property type="entry name" value="DNA_mismatch_endonuc_vsr"/>
</dbReference>
<name>A0A652L8H6_9ACTN</name>
<dbReference type="NCBIfam" id="TIGR00632">
    <property type="entry name" value="vsr"/>
    <property type="match status" value="1"/>
</dbReference>
<dbReference type="GO" id="GO:0006298">
    <property type="term" value="P:mismatch repair"/>
    <property type="evidence" value="ECO:0007669"/>
    <property type="project" value="InterPro"/>
</dbReference>
<dbReference type="GO" id="GO:0016787">
    <property type="term" value="F:hydrolase activity"/>
    <property type="evidence" value="ECO:0007669"/>
    <property type="project" value="UniProtKB-KW"/>
</dbReference>
<comment type="similarity">
    <text evidence="6">Belongs to the Vsr family.</text>
</comment>
<dbReference type="Pfam" id="PF03852">
    <property type="entry name" value="Vsr"/>
    <property type="match status" value="1"/>
</dbReference>
<evidence type="ECO:0000313" key="8">
    <source>
        <dbReference type="EMBL" id="TXS32393.1"/>
    </source>
</evidence>
<feature type="region of interest" description="Disordered" evidence="7">
    <location>
        <begin position="1"/>
        <end position="30"/>
    </location>
</feature>
<accession>A0A652L8H6</accession>
<dbReference type="EMBL" id="RDBM01000023">
    <property type="protein sequence ID" value="TXS32393.1"/>
    <property type="molecule type" value="Genomic_DNA"/>
</dbReference>
<protein>
    <submittedName>
        <fullName evidence="8">Very short patch repair endonuclease</fullName>
    </submittedName>
</protein>
<dbReference type="CDD" id="cd00221">
    <property type="entry name" value="Vsr"/>
    <property type="match status" value="1"/>
</dbReference>
<proteinExistence type="inferred from homology"/>
<evidence type="ECO:0000256" key="6">
    <source>
        <dbReference type="ARBA" id="ARBA00029466"/>
    </source>
</evidence>
<dbReference type="RefSeq" id="WP_147983045.1">
    <property type="nucleotide sequence ID" value="NZ_RDBM01000023.1"/>
</dbReference>
<gene>
    <name evidence="8" type="ORF">EAO74_06960</name>
</gene>
<keyword evidence="3" id="KW-0227">DNA damage</keyword>
<keyword evidence="2 8" id="KW-0255">Endonuclease</keyword>
<dbReference type="AlphaFoldDB" id="A0A652L8H6"/>
<evidence type="ECO:0000256" key="7">
    <source>
        <dbReference type="SAM" id="MobiDB-lite"/>
    </source>
</evidence>
<dbReference type="Gene3D" id="3.40.960.10">
    <property type="entry name" value="VSR Endonuclease"/>
    <property type="match status" value="1"/>
</dbReference>
<dbReference type="SUPFAM" id="SSF52980">
    <property type="entry name" value="Restriction endonuclease-like"/>
    <property type="match status" value="1"/>
</dbReference>
<evidence type="ECO:0000256" key="1">
    <source>
        <dbReference type="ARBA" id="ARBA00022722"/>
    </source>
</evidence>
<evidence type="ECO:0000256" key="2">
    <source>
        <dbReference type="ARBA" id="ARBA00022759"/>
    </source>
</evidence>
<comment type="caution">
    <text evidence="8">The sequence shown here is derived from an EMBL/GenBank/DDBJ whole genome shotgun (WGS) entry which is preliminary data.</text>
</comment>
<evidence type="ECO:0000256" key="3">
    <source>
        <dbReference type="ARBA" id="ARBA00022763"/>
    </source>
</evidence>
<keyword evidence="5" id="KW-0234">DNA repair</keyword>
<keyword evidence="4" id="KW-0378">Hydrolase</keyword>
<evidence type="ECO:0000256" key="5">
    <source>
        <dbReference type="ARBA" id="ARBA00023204"/>
    </source>
</evidence>
<evidence type="ECO:0000256" key="4">
    <source>
        <dbReference type="ARBA" id="ARBA00022801"/>
    </source>
</evidence>
<reference evidence="8" key="1">
    <citation type="submission" date="2018-10" db="EMBL/GenBank/DDBJ databases">
        <authorList>
            <person name="Hariharan J."/>
            <person name="Choudoir M.J."/>
            <person name="Diebold P."/>
            <person name="Panke-Buisse K."/>
            <person name="Campbell A.N."/>
            <person name="Buckley D.H."/>
        </authorList>
    </citation>
    <scope>NUCLEOTIDE SEQUENCE</scope>
    <source>
        <strain evidence="8">Gb1</strain>
    </source>
</reference>